<dbReference type="AlphaFoldDB" id="A0A0C9YQ22"/>
<protein>
    <submittedName>
        <fullName evidence="1">Uncharacterized protein</fullName>
    </submittedName>
</protein>
<dbReference type="HOGENOM" id="CLU_2622381_0_0_1"/>
<organism evidence="1 2">
    <name type="scientific">Laccaria amethystina LaAM-08-1</name>
    <dbReference type="NCBI Taxonomy" id="1095629"/>
    <lineage>
        <taxon>Eukaryota</taxon>
        <taxon>Fungi</taxon>
        <taxon>Dikarya</taxon>
        <taxon>Basidiomycota</taxon>
        <taxon>Agaricomycotina</taxon>
        <taxon>Agaricomycetes</taxon>
        <taxon>Agaricomycetidae</taxon>
        <taxon>Agaricales</taxon>
        <taxon>Agaricineae</taxon>
        <taxon>Hydnangiaceae</taxon>
        <taxon>Laccaria</taxon>
    </lineage>
</organism>
<gene>
    <name evidence="1" type="ORF">K443DRAFT_140691</name>
</gene>
<evidence type="ECO:0000313" key="2">
    <source>
        <dbReference type="Proteomes" id="UP000054477"/>
    </source>
</evidence>
<proteinExistence type="predicted"/>
<keyword evidence="2" id="KW-1185">Reference proteome</keyword>
<sequence length="78" mass="8695">MGNSRSTNVVPKYEMNHLSADVKLTGMKDYRRVATAGNIFDQQQDVNRSQDIGYGMKNALQFASTLVRIFGDLRVVVG</sequence>
<evidence type="ECO:0000313" key="1">
    <source>
        <dbReference type="EMBL" id="KIK10143.1"/>
    </source>
</evidence>
<reference evidence="2" key="2">
    <citation type="submission" date="2015-01" db="EMBL/GenBank/DDBJ databases">
        <title>Evolutionary Origins and Diversification of the Mycorrhizal Mutualists.</title>
        <authorList>
            <consortium name="DOE Joint Genome Institute"/>
            <consortium name="Mycorrhizal Genomics Consortium"/>
            <person name="Kohler A."/>
            <person name="Kuo A."/>
            <person name="Nagy L.G."/>
            <person name="Floudas D."/>
            <person name="Copeland A."/>
            <person name="Barry K.W."/>
            <person name="Cichocki N."/>
            <person name="Veneault-Fourrey C."/>
            <person name="LaButti K."/>
            <person name="Lindquist E.A."/>
            <person name="Lipzen A."/>
            <person name="Lundell T."/>
            <person name="Morin E."/>
            <person name="Murat C."/>
            <person name="Riley R."/>
            <person name="Ohm R."/>
            <person name="Sun H."/>
            <person name="Tunlid A."/>
            <person name="Henrissat B."/>
            <person name="Grigoriev I.V."/>
            <person name="Hibbett D.S."/>
            <person name="Martin F."/>
        </authorList>
    </citation>
    <scope>NUCLEOTIDE SEQUENCE [LARGE SCALE GENOMIC DNA]</scope>
    <source>
        <strain evidence="2">LaAM-08-1</strain>
    </source>
</reference>
<dbReference type="Proteomes" id="UP000054477">
    <property type="component" value="Unassembled WGS sequence"/>
</dbReference>
<accession>A0A0C9YQ22</accession>
<dbReference type="EMBL" id="KN838536">
    <property type="protein sequence ID" value="KIK10143.1"/>
    <property type="molecule type" value="Genomic_DNA"/>
</dbReference>
<name>A0A0C9YQ22_9AGAR</name>
<reference evidence="1 2" key="1">
    <citation type="submission" date="2014-04" db="EMBL/GenBank/DDBJ databases">
        <authorList>
            <consortium name="DOE Joint Genome Institute"/>
            <person name="Kuo A."/>
            <person name="Kohler A."/>
            <person name="Nagy L.G."/>
            <person name="Floudas D."/>
            <person name="Copeland A."/>
            <person name="Barry K.W."/>
            <person name="Cichocki N."/>
            <person name="Veneault-Fourrey C."/>
            <person name="LaButti K."/>
            <person name="Lindquist E.A."/>
            <person name="Lipzen A."/>
            <person name="Lundell T."/>
            <person name="Morin E."/>
            <person name="Murat C."/>
            <person name="Sun H."/>
            <person name="Tunlid A."/>
            <person name="Henrissat B."/>
            <person name="Grigoriev I.V."/>
            <person name="Hibbett D.S."/>
            <person name="Martin F."/>
            <person name="Nordberg H.P."/>
            <person name="Cantor M.N."/>
            <person name="Hua S.X."/>
        </authorList>
    </citation>
    <scope>NUCLEOTIDE SEQUENCE [LARGE SCALE GENOMIC DNA]</scope>
    <source>
        <strain evidence="1 2">LaAM-08-1</strain>
    </source>
</reference>